<evidence type="ECO:0000256" key="7">
    <source>
        <dbReference type="ARBA" id="ARBA00047989"/>
    </source>
</evidence>
<protein>
    <recommendedName>
        <fullName evidence="10">Purine nucleoside phosphorylase</fullName>
    </recommendedName>
</protein>
<gene>
    <name evidence="11" type="ORF">Thi970DRAFT_02539</name>
</gene>
<evidence type="ECO:0000313" key="11">
    <source>
        <dbReference type="EMBL" id="EIC22286.1"/>
    </source>
</evidence>
<keyword evidence="5" id="KW-0378">Hydrolase</keyword>
<dbReference type="EMBL" id="JH603169">
    <property type="protein sequence ID" value="EIC22286.1"/>
    <property type="molecule type" value="Genomic_DNA"/>
</dbReference>
<comment type="catalytic activity">
    <reaction evidence="7">
        <text>adenosine + H2O + H(+) = inosine + NH4(+)</text>
        <dbReference type="Rhea" id="RHEA:24408"/>
        <dbReference type="ChEBI" id="CHEBI:15377"/>
        <dbReference type="ChEBI" id="CHEBI:15378"/>
        <dbReference type="ChEBI" id="CHEBI:16335"/>
        <dbReference type="ChEBI" id="CHEBI:17596"/>
        <dbReference type="ChEBI" id="CHEBI:28938"/>
        <dbReference type="EC" id="3.5.4.4"/>
    </reaction>
    <physiologicalReaction direction="left-to-right" evidence="7">
        <dbReference type="Rhea" id="RHEA:24409"/>
    </physiologicalReaction>
</comment>
<dbReference type="InterPro" id="IPR003730">
    <property type="entry name" value="Cu_polyphenol_OxRdtase"/>
</dbReference>
<dbReference type="SUPFAM" id="SSF64438">
    <property type="entry name" value="CNF1/YfiH-like putative cysteine hydrolases"/>
    <property type="match status" value="1"/>
</dbReference>
<evidence type="ECO:0000256" key="9">
    <source>
        <dbReference type="ARBA" id="ARBA00049893"/>
    </source>
</evidence>
<comment type="catalytic activity">
    <reaction evidence="8">
        <text>adenosine + phosphate = alpha-D-ribose 1-phosphate + adenine</text>
        <dbReference type="Rhea" id="RHEA:27642"/>
        <dbReference type="ChEBI" id="CHEBI:16335"/>
        <dbReference type="ChEBI" id="CHEBI:16708"/>
        <dbReference type="ChEBI" id="CHEBI:43474"/>
        <dbReference type="ChEBI" id="CHEBI:57720"/>
        <dbReference type="EC" id="2.4.2.1"/>
    </reaction>
    <physiologicalReaction direction="left-to-right" evidence="8">
        <dbReference type="Rhea" id="RHEA:27643"/>
    </physiologicalReaction>
</comment>
<dbReference type="PANTHER" id="PTHR30616">
    <property type="entry name" value="UNCHARACTERIZED PROTEIN YFIH"/>
    <property type="match status" value="1"/>
</dbReference>
<dbReference type="NCBIfam" id="TIGR00726">
    <property type="entry name" value="peptidoglycan editing factor PgeF"/>
    <property type="match status" value="1"/>
</dbReference>
<dbReference type="HOGENOM" id="CLU_065784_1_1_6"/>
<keyword evidence="6" id="KW-0862">Zinc</keyword>
<evidence type="ECO:0000256" key="3">
    <source>
        <dbReference type="ARBA" id="ARBA00022679"/>
    </source>
</evidence>
<name>H8Z078_9GAMM</name>
<proteinExistence type="inferred from homology"/>
<dbReference type="PANTHER" id="PTHR30616:SF2">
    <property type="entry name" value="PURINE NUCLEOSIDE PHOSPHORYLASE LACC1"/>
    <property type="match status" value="1"/>
</dbReference>
<organism evidence="11 12">
    <name type="scientific">Thiorhodovibrio frisius</name>
    <dbReference type="NCBI Taxonomy" id="631362"/>
    <lineage>
        <taxon>Bacteria</taxon>
        <taxon>Pseudomonadati</taxon>
        <taxon>Pseudomonadota</taxon>
        <taxon>Gammaproteobacteria</taxon>
        <taxon>Chromatiales</taxon>
        <taxon>Chromatiaceae</taxon>
        <taxon>Thiorhodovibrio</taxon>
    </lineage>
</organism>
<dbReference type="Pfam" id="PF02578">
    <property type="entry name" value="Cu-oxidase_4"/>
    <property type="match status" value="1"/>
</dbReference>
<dbReference type="eggNOG" id="COG1496">
    <property type="taxonomic scope" value="Bacteria"/>
</dbReference>
<evidence type="ECO:0000256" key="5">
    <source>
        <dbReference type="ARBA" id="ARBA00022801"/>
    </source>
</evidence>
<reference evidence="11 12" key="2">
    <citation type="submission" date="2011-11" db="EMBL/GenBank/DDBJ databases">
        <authorList>
            <consortium name="US DOE Joint Genome Institute"/>
            <person name="Lucas S."/>
            <person name="Han J."/>
            <person name="Lapidus A."/>
            <person name="Cheng J.-F."/>
            <person name="Goodwin L."/>
            <person name="Pitluck S."/>
            <person name="Peters L."/>
            <person name="Ovchinnikova G."/>
            <person name="Zhang X."/>
            <person name="Detter J.C."/>
            <person name="Han C."/>
            <person name="Tapia R."/>
            <person name="Land M."/>
            <person name="Hauser L."/>
            <person name="Kyrpides N."/>
            <person name="Ivanova N."/>
            <person name="Pagani I."/>
            <person name="Vogl K."/>
            <person name="Liu Z."/>
            <person name="Overmann J."/>
            <person name="Frigaard N.-U."/>
            <person name="Bryant D."/>
            <person name="Woyke T."/>
        </authorList>
    </citation>
    <scope>NUCLEOTIDE SEQUENCE [LARGE SCALE GENOMIC DNA]</scope>
    <source>
        <strain evidence="11 12">970</strain>
    </source>
</reference>
<dbReference type="STRING" id="631362.Thi970DRAFT_02539"/>
<sequence length="259" mass="27417">MIAASMASDLAPSSLELIYPNWSVSPRVHACTTIRSGGTSTGPFAGLNLATHVCDDPARVAANRQQLVAALKLPTEPLWLEQVHGTEVVEIGDGAGNGSPCADASLTHQPGFVCAVLTADCLPVLLCERHGRAVAAVHAGWRGLLAGVIEGAVARLAQPPERIAAWLGPAIGPRAFEVGPEVREAFLSADAGAAGAFKPSVGERWLADLYTLARQRLRQAGVNDISGGDYCTFSDQARFYSYRRDARTGRMASLIWFDP</sequence>
<evidence type="ECO:0000256" key="8">
    <source>
        <dbReference type="ARBA" id="ARBA00048968"/>
    </source>
</evidence>
<accession>H8Z078</accession>
<keyword evidence="3" id="KW-0808">Transferase</keyword>
<dbReference type="RefSeq" id="WP_009148977.1">
    <property type="nucleotide sequence ID" value="NZ_CP121471.1"/>
</dbReference>
<dbReference type="InterPro" id="IPR038371">
    <property type="entry name" value="Cu_polyphenol_OxRdtase_sf"/>
</dbReference>
<evidence type="ECO:0000313" key="12">
    <source>
        <dbReference type="Proteomes" id="UP000002964"/>
    </source>
</evidence>
<dbReference type="GO" id="GO:0016787">
    <property type="term" value="F:hydrolase activity"/>
    <property type="evidence" value="ECO:0007669"/>
    <property type="project" value="UniProtKB-KW"/>
</dbReference>
<evidence type="ECO:0000256" key="6">
    <source>
        <dbReference type="ARBA" id="ARBA00022833"/>
    </source>
</evidence>
<dbReference type="GO" id="GO:0005507">
    <property type="term" value="F:copper ion binding"/>
    <property type="evidence" value="ECO:0007669"/>
    <property type="project" value="TreeGrafter"/>
</dbReference>
<dbReference type="Proteomes" id="UP000002964">
    <property type="component" value="Unassembled WGS sequence"/>
</dbReference>
<evidence type="ECO:0000256" key="4">
    <source>
        <dbReference type="ARBA" id="ARBA00022723"/>
    </source>
</evidence>
<dbReference type="AlphaFoldDB" id="H8Z078"/>
<dbReference type="CDD" id="cd16833">
    <property type="entry name" value="YfiH"/>
    <property type="match status" value="1"/>
</dbReference>
<keyword evidence="12" id="KW-1185">Reference proteome</keyword>
<comment type="similarity">
    <text evidence="2 10">Belongs to the purine nucleoside phosphorylase YfiH/LACC1 family.</text>
</comment>
<dbReference type="InterPro" id="IPR011324">
    <property type="entry name" value="Cytotoxic_necrot_fac-like_cat"/>
</dbReference>
<evidence type="ECO:0000256" key="10">
    <source>
        <dbReference type="RuleBase" id="RU361274"/>
    </source>
</evidence>
<comment type="catalytic activity">
    <reaction evidence="9">
        <text>S-methyl-5'-thioadenosine + phosphate = 5-(methylsulfanyl)-alpha-D-ribose 1-phosphate + adenine</text>
        <dbReference type="Rhea" id="RHEA:11852"/>
        <dbReference type="ChEBI" id="CHEBI:16708"/>
        <dbReference type="ChEBI" id="CHEBI:17509"/>
        <dbReference type="ChEBI" id="CHEBI:43474"/>
        <dbReference type="ChEBI" id="CHEBI:58533"/>
        <dbReference type="EC" id="2.4.2.28"/>
    </reaction>
    <physiologicalReaction direction="left-to-right" evidence="9">
        <dbReference type="Rhea" id="RHEA:11853"/>
    </physiologicalReaction>
</comment>
<dbReference type="GO" id="GO:0017061">
    <property type="term" value="F:S-methyl-5-thioadenosine phosphorylase activity"/>
    <property type="evidence" value="ECO:0007669"/>
    <property type="project" value="UniProtKB-EC"/>
</dbReference>
<dbReference type="Gene3D" id="3.60.140.10">
    <property type="entry name" value="CNF1/YfiH-like putative cysteine hydrolases"/>
    <property type="match status" value="1"/>
</dbReference>
<reference evidence="12" key="1">
    <citation type="submission" date="2011-06" db="EMBL/GenBank/DDBJ databases">
        <authorList>
            <consortium name="US DOE Joint Genome Institute (JGI-PGF)"/>
            <person name="Lucas S."/>
            <person name="Han J."/>
            <person name="Lapidus A."/>
            <person name="Cheng J.-F."/>
            <person name="Goodwin L."/>
            <person name="Pitluck S."/>
            <person name="Peters L."/>
            <person name="Land M.L."/>
            <person name="Hauser L."/>
            <person name="Vogl K."/>
            <person name="Liu Z."/>
            <person name="Overmann J."/>
            <person name="Frigaard N.-U."/>
            <person name="Bryant D.A."/>
            <person name="Woyke T.J."/>
        </authorList>
    </citation>
    <scope>NUCLEOTIDE SEQUENCE [LARGE SCALE GENOMIC DNA]</scope>
    <source>
        <strain evidence="12">970</strain>
    </source>
</reference>
<keyword evidence="4" id="KW-0479">Metal-binding</keyword>
<evidence type="ECO:0000256" key="2">
    <source>
        <dbReference type="ARBA" id="ARBA00007353"/>
    </source>
</evidence>
<comment type="catalytic activity">
    <reaction evidence="1">
        <text>inosine + phosphate = alpha-D-ribose 1-phosphate + hypoxanthine</text>
        <dbReference type="Rhea" id="RHEA:27646"/>
        <dbReference type="ChEBI" id="CHEBI:17368"/>
        <dbReference type="ChEBI" id="CHEBI:17596"/>
        <dbReference type="ChEBI" id="CHEBI:43474"/>
        <dbReference type="ChEBI" id="CHEBI:57720"/>
        <dbReference type="EC" id="2.4.2.1"/>
    </reaction>
    <physiologicalReaction direction="left-to-right" evidence="1">
        <dbReference type="Rhea" id="RHEA:27647"/>
    </physiologicalReaction>
</comment>
<evidence type="ECO:0000256" key="1">
    <source>
        <dbReference type="ARBA" id="ARBA00000553"/>
    </source>
</evidence>